<comment type="pathway">
    <text evidence="4">Amino-acid biosynthesis; D-alanine biosynthesis; D-alanine from L-alanine: step 1/1.</text>
</comment>
<keyword evidence="3 4" id="KW-0413">Isomerase</keyword>
<dbReference type="UniPathway" id="UPA00042">
    <property type="reaction ID" value="UER00497"/>
</dbReference>
<feature type="domain" description="Alanine racemase C-terminal" evidence="7">
    <location>
        <begin position="241"/>
        <end position="368"/>
    </location>
</feature>
<dbReference type="GO" id="GO:0009252">
    <property type="term" value="P:peptidoglycan biosynthetic process"/>
    <property type="evidence" value="ECO:0007669"/>
    <property type="project" value="TreeGrafter"/>
</dbReference>
<dbReference type="NCBIfam" id="TIGR00492">
    <property type="entry name" value="alr"/>
    <property type="match status" value="1"/>
</dbReference>
<dbReference type="GO" id="GO:0030170">
    <property type="term" value="F:pyridoxal phosphate binding"/>
    <property type="evidence" value="ECO:0007669"/>
    <property type="project" value="UniProtKB-UniRule"/>
</dbReference>
<dbReference type="InterPro" id="IPR009006">
    <property type="entry name" value="Ala_racemase/Decarboxylase_C"/>
</dbReference>
<dbReference type="PANTHER" id="PTHR30511">
    <property type="entry name" value="ALANINE RACEMASE"/>
    <property type="match status" value="1"/>
</dbReference>
<dbReference type="SUPFAM" id="SSF50621">
    <property type="entry name" value="Alanine racemase C-terminal domain-like"/>
    <property type="match status" value="1"/>
</dbReference>
<dbReference type="AlphaFoldDB" id="A0A1G7MDF8"/>
<dbReference type="GO" id="GO:0005829">
    <property type="term" value="C:cytosol"/>
    <property type="evidence" value="ECO:0007669"/>
    <property type="project" value="TreeGrafter"/>
</dbReference>
<evidence type="ECO:0000256" key="4">
    <source>
        <dbReference type="HAMAP-Rule" id="MF_01201"/>
    </source>
</evidence>
<organism evidence="8 9">
    <name type="scientific">Lentzea fradiae</name>
    <dbReference type="NCBI Taxonomy" id="200378"/>
    <lineage>
        <taxon>Bacteria</taxon>
        <taxon>Bacillati</taxon>
        <taxon>Actinomycetota</taxon>
        <taxon>Actinomycetes</taxon>
        <taxon>Pseudonocardiales</taxon>
        <taxon>Pseudonocardiaceae</taxon>
        <taxon>Lentzea</taxon>
    </lineage>
</organism>
<sequence length="368" mass="38122">MGTPVRSLRHASAAPELSIDLAAVGANTRKFVSLARGEVMAVVKADGFGHGLGDVARTAVANGATWIGVTSLAEGVLVRESGVDVPVLSWLNPVDVDVHTAVRYGIDLSVPSLEHLAAVEHGPVRVHLQLDTGLARDGAAPETWLALMSAARKAEIAGKVSVVGVMGHLPCADTPGANAPGRRALLRGAEMARQAGLRPSVRHLAATSAALTDPSAHLDVVRIGAGLVGIDPSGTTRLHSALRYTAPVVQVRRVAAGTGVGYGHTYVADRATTLALLPVGYADGLPRAASGRAEVWLAGRRRKVAGLVSMDQVVVDVGDDAVAQGDEAVVFGPGDEGEPTVRDWAEWAGTIPHEIVTGIGPRVRRNVR</sequence>
<dbReference type="GO" id="GO:0030632">
    <property type="term" value="P:D-alanine biosynthetic process"/>
    <property type="evidence" value="ECO:0007669"/>
    <property type="project" value="UniProtKB-UniRule"/>
</dbReference>
<feature type="binding site" evidence="4 6">
    <location>
        <position position="310"/>
    </location>
    <ligand>
        <name>substrate</name>
    </ligand>
</feature>
<dbReference type="Pfam" id="PF01168">
    <property type="entry name" value="Ala_racemase_N"/>
    <property type="match status" value="1"/>
</dbReference>
<evidence type="ECO:0000256" key="3">
    <source>
        <dbReference type="ARBA" id="ARBA00023235"/>
    </source>
</evidence>
<dbReference type="Proteomes" id="UP000199623">
    <property type="component" value="Unassembled WGS sequence"/>
</dbReference>
<dbReference type="EC" id="5.1.1.1" evidence="4"/>
<comment type="cofactor">
    <cofactor evidence="1 4 5">
        <name>pyridoxal 5'-phosphate</name>
        <dbReference type="ChEBI" id="CHEBI:597326"/>
    </cofactor>
</comment>
<dbReference type="InterPro" id="IPR011079">
    <property type="entry name" value="Ala_racemase_C"/>
</dbReference>
<keyword evidence="2 4" id="KW-0663">Pyridoxal phosphate</keyword>
<feature type="active site" description="Proton acceptor; specific for L-alanine" evidence="4">
    <location>
        <position position="262"/>
    </location>
</feature>
<comment type="similarity">
    <text evidence="4">Belongs to the alanine racemase family.</text>
</comment>
<dbReference type="CDD" id="cd00430">
    <property type="entry name" value="PLPDE_III_AR"/>
    <property type="match status" value="1"/>
</dbReference>
<gene>
    <name evidence="8" type="ORF">SAMN05216553_102228</name>
</gene>
<dbReference type="Gene3D" id="2.40.37.10">
    <property type="entry name" value="Lyase, Ornithine Decarboxylase, Chain A, domain 1"/>
    <property type="match status" value="1"/>
</dbReference>
<feature type="binding site" evidence="4 6">
    <location>
        <position position="136"/>
    </location>
    <ligand>
        <name>substrate</name>
    </ligand>
</feature>
<dbReference type="SUPFAM" id="SSF51419">
    <property type="entry name" value="PLP-binding barrel"/>
    <property type="match status" value="1"/>
</dbReference>
<dbReference type="InterPro" id="IPR000821">
    <property type="entry name" value="Ala_racemase"/>
</dbReference>
<dbReference type="InterPro" id="IPR001608">
    <property type="entry name" value="Ala_racemase_N"/>
</dbReference>
<evidence type="ECO:0000313" key="8">
    <source>
        <dbReference type="EMBL" id="SDF59604.1"/>
    </source>
</evidence>
<evidence type="ECO:0000313" key="9">
    <source>
        <dbReference type="Proteomes" id="UP000199623"/>
    </source>
</evidence>
<dbReference type="PANTHER" id="PTHR30511:SF0">
    <property type="entry name" value="ALANINE RACEMASE, CATABOLIC-RELATED"/>
    <property type="match status" value="1"/>
</dbReference>
<dbReference type="EMBL" id="FNCC01000002">
    <property type="protein sequence ID" value="SDF59604.1"/>
    <property type="molecule type" value="Genomic_DNA"/>
</dbReference>
<evidence type="ECO:0000256" key="5">
    <source>
        <dbReference type="PIRSR" id="PIRSR600821-50"/>
    </source>
</evidence>
<dbReference type="GO" id="GO:0008784">
    <property type="term" value="F:alanine racemase activity"/>
    <property type="evidence" value="ECO:0007669"/>
    <property type="project" value="UniProtKB-UniRule"/>
</dbReference>
<reference evidence="9" key="1">
    <citation type="submission" date="2016-10" db="EMBL/GenBank/DDBJ databases">
        <authorList>
            <person name="Varghese N."/>
            <person name="Submissions S."/>
        </authorList>
    </citation>
    <scope>NUCLEOTIDE SEQUENCE [LARGE SCALE GENOMIC DNA]</scope>
    <source>
        <strain evidence="9">CGMCC 4.3506</strain>
    </source>
</reference>
<keyword evidence="9" id="KW-1185">Reference proteome</keyword>
<protein>
    <recommendedName>
        <fullName evidence="4">Alanine racemase</fullName>
        <ecNumber evidence="4">5.1.1.1</ecNumber>
    </recommendedName>
</protein>
<evidence type="ECO:0000256" key="6">
    <source>
        <dbReference type="PIRSR" id="PIRSR600821-52"/>
    </source>
</evidence>
<dbReference type="Pfam" id="PF00842">
    <property type="entry name" value="Ala_racemase_C"/>
    <property type="match status" value="1"/>
</dbReference>
<feature type="modified residue" description="N6-(pyridoxal phosphate)lysine" evidence="4 5">
    <location>
        <position position="44"/>
    </location>
</feature>
<name>A0A1G7MDF8_9PSEU</name>
<comment type="catalytic activity">
    <reaction evidence="4">
        <text>L-alanine = D-alanine</text>
        <dbReference type="Rhea" id="RHEA:20249"/>
        <dbReference type="ChEBI" id="CHEBI:57416"/>
        <dbReference type="ChEBI" id="CHEBI:57972"/>
        <dbReference type="EC" id="5.1.1.1"/>
    </reaction>
</comment>
<evidence type="ECO:0000256" key="2">
    <source>
        <dbReference type="ARBA" id="ARBA00022898"/>
    </source>
</evidence>
<dbReference type="HAMAP" id="MF_01201">
    <property type="entry name" value="Ala_racemase"/>
    <property type="match status" value="1"/>
</dbReference>
<dbReference type="STRING" id="200378.SAMN05216553_102228"/>
<dbReference type="PRINTS" id="PR00992">
    <property type="entry name" value="ALARACEMASE"/>
</dbReference>
<dbReference type="InterPro" id="IPR029066">
    <property type="entry name" value="PLP-binding_barrel"/>
</dbReference>
<feature type="active site" description="Proton acceptor; specific for D-alanine" evidence="4">
    <location>
        <position position="44"/>
    </location>
</feature>
<accession>A0A1G7MDF8</accession>
<dbReference type="RefSeq" id="WP_245743632.1">
    <property type="nucleotide sequence ID" value="NZ_FNCC01000002.1"/>
</dbReference>
<evidence type="ECO:0000259" key="7">
    <source>
        <dbReference type="SMART" id="SM01005"/>
    </source>
</evidence>
<dbReference type="SMART" id="SM01005">
    <property type="entry name" value="Ala_racemase_C"/>
    <property type="match status" value="1"/>
</dbReference>
<evidence type="ECO:0000256" key="1">
    <source>
        <dbReference type="ARBA" id="ARBA00001933"/>
    </source>
</evidence>
<proteinExistence type="inferred from homology"/>
<comment type="function">
    <text evidence="4">Catalyzes the interconversion of L-alanine and D-alanine. May also act on other amino acids.</text>
</comment>
<dbReference type="Gene3D" id="3.20.20.10">
    <property type="entry name" value="Alanine racemase"/>
    <property type="match status" value="1"/>
</dbReference>